<keyword evidence="5" id="KW-1185">Reference proteome</keyword>
<comment type="similarity">
    <text evidence="1">Belongs to the NmrA-type oxidoreductase family.</text>
</comment>
<dbReference type="VEuPathDB" id="FungiDB:G647_03180"/>
<dbReference type="AlphaFoldDB" id="A0A1C1CJN1"/>
<name>A0A1C1CJN1_9EURO</name>
<gene>
    <name evidence="4" type="ORF">CLCR_05053</name>
</gene>
<feature type="domain" description="NmrA-like" evidence="3">
    <location>
        <begin position="3"/>
        <end position="239"/>
    </location>
</feature>
<protein>
    <submittedName>
        <fullName evidence="4">Putative nucleoside-diphosphate-sugar epimerase protein</fullName>
    </submittedName>
</protein>
<evidence type="ECO:0000256" key="2">
    <source>
        <dbReference type="ARBA" id="ARBA00022857"/>
    </source>
</evidence>
<dbReference type="PANTHER" id="PTHR42748:SF31">
    <property type="entry name" value="NMRA-LIKE DOMAIN-CONTAINING PROTEIN-RELATED"/>
    <property type="match status" value="1"/>
</dbReference>
<dbReference type="Proteomes" id="UP000094526">
    <property type="component" value="Unassembled WGS sequence"/>
</dbReference>
<keyword evidence="2" id="KW-0521">NADP</keyword>
<dbReference type="STRING" id="86049.A0A1C1CJN1"/>
<dbReference type="InterPro" id="IPR051164">
    <property type="entry name" value="NmrA-like_oxidored"/>
</dbReference>
<dbReference type="InterPro" id="IPR036291">
    <property type="entry name" value="NAD(P)-bd_dom_sf"/>
</dbReference>
<evidence type="ECO:0000313" key="4">
    <source>
        <dbReference type="EMBL" id="OCT48720.1"/>
    </source>
</evidence>
<organism evidence="4 5">
    <name type="scientific">Cladophialophora carrionii</name>
    <dbReference type="NCBI Taxonomy" id="86049"/>
    <lineage>
        <taxon>Eukaryota</taxon>
        <taxon>Fungi</taxon>
        <taxon>Dikarya</taxon>
        <taxon>Ascomycota</taxon>
        <taxon>Pezizomycotina</taxon>
        <taxon>Eurotiomycetes</taxon>
        <taxon>Chaetothyriomycetidae</taxon>
        <taxon>Chaetothyriales</taxon>
        <taxon>Herpotrichiellaceae</taxon>
        <taxon>Cladophialophora</taxon>
    </lineage>
</organism>
<evidence type="ECO:0000259" key="3">
    <source>
        <dbReference type="Pfam" id="PF05368"/>
    </source>
</evidence>
<dbReference type="GO" id="GO:0005634">
    <property type="term" value="C:nucleus"/>
    <property type="evidence" value="ECO:0007669"/>
    <property type="project" value="TreeGrafter"/>
</dbReference>
<reference evidence="5" key="1">
    <citation type="submission" date="2015-07" db="EMBL/GenBank/DDBJ databases">
        <authorList>
            <person name="Teixeira M.M."/>
            <person name="Souza R.C."/>
            <person name="Almeida L.G."/>
            <person name="Vicente V.A."/>
            <person name="de Hoog S."/>
            <person name="Bocca A.L."/>
            <person name="de Almeida S.R."/>
            <person name="Vasconcelos A.T."/>
            <person name="Felipe M.S."/>
        </authorList>
    </citation>
    <scope>NUCLEOTIDE SEQUENCE [LARGE SCALE GENOMIC DNA]</scope>
    <source>
        <strain evidence="5">KSF</strain>
    </source>
</reference>
<dbReference type="Pfam" id="PF05368">
    <property type="entry name" value="NmrA"/>
    <property type="match status" value="1"/>
</dbReference>
<dbReference type="InterPro" id="IPR008030">
    <property type="entry name" value="NmrA-like"/>
</dbReference>
<dbReference type="PANTHER" id="PTHR42748">
    <property type="entry name" value="NITROGEN METABOLITE REPRESSION PROTEIN NMRA FAMILY MEMBER"/>
    <property type="match status" value="1"/>
</dbReference>
<dbReference type="OrthoDB" id="419598at2759"/>
<dbReference type="Gene3D" id="3.40.50.720">
    <property type="entry name" value="NAD(P)-binding Rossmann-like Domain"/>
    <property type="match status" value="1"/>
</dbReference>
<evidence type="ECO:0000256" key="1">
    <source>
        <dbReference type="ARBA" id="ARBA00006328"/>
    </source>
</evidence>
<proteinExistence type="inferred from homology"/>
<dbReference type="EMBL" id="LGRB01000011">
    <property type="protein sequence ID" value="OCT48720.1"/>
    <property type="molecule type" value="Genomic_DNA"/>
</dbReference>
<sequence length="308" mass="34651">MPELIVLTCASGRQCSAIIPHLYSNPQYTLRLVVNSPSSRERLSKQWPDAEVIQADLHVPDECAKIVTRATTLLYIGPPFHPHEVTFGMNMIDAAVRESKTQASPFRHFIFSSALHPELTKLVHHSQKARIEEYLTESGLPHTILQPSTFMDNFLGQLINREESSKAAPTFRAPFNPDVPMSFSCLADHADVAVKIVRERDPHLYATYQLASTLPITLREYVAQVGDALDTTFEIQPLPFEQAGKMFVALTWGQGQDVGQEFKDGPERMLLYYESRGLYGNPGVMEWLLGRKPNTPADVARLKMEETK</sequence>
<accession>A0A1C1CJN1</accession>
<dbReference type="SUPFAM" id="SSF51735">
    <property type="entry name" value="NAD(P)-binding Rossmann-fold domains"/>
    <property type="match status" value="1"/>
</dbReference>
<dbReference type="VEuPathDB" id="FungiDB:CLCR_05053"/>
<comment type="caution">
    <text evidence="4">The sequence shown here is derived from an EMBL/GenBank/DDBJ whole genome shotgun (WGS) entry which is preliminary data.</text>
</comment>
<dbReference type="eggNOG" id="ENOG502QV9W">
    <property type="taxonomic scope" value="Eukaryota"/>
</dbReference>
<evidence type="ECO:0000313" key="5">
    <source>
        <dbReference type="Proteomes" id="UP000094526"/>
    </source>
</evidence>